<dbReference type="RefSeq" id="WP_125016160.1">
    <property type="nucleotide sequence ID" value="NZ_QWEZ01000002.1"/>
</dbReference>
<protein>
    <submittedName>
        <fullName evidence="2">M48 family peptidase</fullName>
    </submittedName>
</protein>
<accession>A0A3P3VJ98</accession>
<dbReference type="Pfam" id="PF01863">
    <property type="entry name" value="YgjP-like"/>
    <property type="match status" value="1"/>
</dbReference>
<evidence type="ECO:0000259" key="1">
    <source>
        <dbReference type="Pfam" id="PF01863"/>
    </source>
</evidence>
<proteinExistence type="predicted"/>
<name>A0A3P3VJ98_9GAMM</name>
<evidence type="ECO:0000313" key="2">
    <source>
        <dbReference type="EMBL" id="RRJ82434.1"/>
    </source>
</evidence>
<dbReference type="EMBL" id="QWEZ01000002">
    <property type="protein sequence ID" value="RRJ82434.1"/>
    <property type="molecule type" value="Genomic_DNA"/>
</dbReference>
<feature type="domain" description="YgjP-like metallopeptidase" evidence="1">
    <location>
        <begin position="72"/>
        <end position="152"/>
    </location>
</feature>
<comment type="caution">
    <text evidence="2">The sequence shown here is derived from an EMBL/GenBank/DDBJ whole genome shotgun (WGS) entry which is preliminary data.</text>
</comment>
<evidence type="ECO:0000313" key="3">
    <source>
        <dbReference type="Proteomes" id="UP000280792"/>
    </source>
</evidence>
<reference evidence="2 3" key="1">
    <citation type="submission" date="2018-08" db="EMBL/GenBank/DDBJ databases">
        <authorList>
            <person name="Khan S.A."/>
        </authorList>
    </citation>
    <scope>NUCLEOTIDE SEQUENCE [LARGE SCALE GENOMIC DNA]</scope>
    <source>
        <strain evidence="2 3">GTF-13</strain>
    </source>
</reference>
<dbReference type="Proteomes" id="UP000280792">
    <property type="component" value="Unassembled WGS sequence"/>
</dbReference>
<reference evidence="2 3" key="2">
    <citation type="submission" date="2018-12" db="EMBL/GenBank/DDBJ databases">
        <title>Simiduia agarivorans gen. nov., sp. nov., a marine, agarolytic bacterium isolated from shallow coastal water from Keelung, Taiwan.</title>
        <authorList>
            <person name="Shieh W.Y."/>
        </authorList>
    </citation>
    <scope>NUCLEOTIDE SEQUENCE [LARGE SCALE GENOMIC DNA]</scope>
    <source>
        <strain evidence="2 3">GTF-13</strain>
    </source>
</reference>
<keyword evidence="3" id="KW-1185">Reference proteome</keyword>
<dbReference type="InterPro" id="IPR002725">
    <property type="entry name" value="YgjP-like_metallopeptidase"/>
</dbReference>
<gene>
    <name evidence="2" type="ORF">D0544_11185</name>
</gene>
<sequence length="168" mass="19615">MSSTPLRYLQGYPPALVEQASALVLSGRLPDWLRERYPQRHAIRTDKSLYEYTLGIKQRYLKQSNALSKVVFDDRIDVLHQALGLHTRISRIQGGKLKAKREIRIASLFRDAPSPMLEMIVVHELAHLREAEHNRAFYKLCCHMQPDYPQRELDTRLYLTCLERFGPL</sequence>
<dbReference type="InterPro" id="IPR053136">
    <property type="entry name" value="UTP_pyrophosphatase-like"/>
</dbReference>
<organism evidence="2 3">
    <name type="scientific">Aestuariirhabdus litorea</name>
    <dbReference type="NCBI Taxonomy" id="2528527"/>
    <lineage>
        <taxon>Bacteria</taxon>
        <taxon>Pseudomonadati</taxon>
        <taxon>Pseudomonadota</taxon>
        <taxon>Gammaproteobacteria</taxon>
        <taxon>Oceanospirillales</taxon>
        <taxon>Aestuariirhabdaceae</taxon>
        <taxon>Aestuariirhabdus</taxon>
    </lineage>
</organism>
<dbReference type="Gene3D" id="3.30.2010.10">
    <property type="entry name" value="Metalloproteases ('zincins'), catalytic domain"/>
    <property type="match status" value="1"/>
</dbReference>
<dbReference type="AlphaFoldDB" id="A0A3P3VJ98"/>
<dbReference type="PANTHER" id="PTHR30399:SF1">
    <property type="entry name" value="UTP PYROPHOSPHATASE"/>
    <property type="match status" value="1"/>
</dbReference>
<dbReference type="CDD" id="cd07344">
    <property type="entry name" value="M48_yhfN_like"/>
    <property type="match status" value="1"/>
</dbReference>
<dbReference type="PANTHER" id="PTHR30399">
    <property type="entry name" value="UNCHARACTERIZED PROTEIN YGJP"/>
    <property type="match status" value="1"/>
</dbReference>